<organism evidence="2 3">
    <name type="scientific">Methylobacterium ajmalii</name>
    <dbReference type="NCBI Taxonomy" id="2738439"/>
    <lineage>
        <taxon>Bacteria</taxon>
        <taxon>Pseudomonadati</taxon>
        <taxon>Pseudomonadota</taxon>
        <taxon>Alphaproteobacteria</taxon>
        <taxon>Hyphomicrobiales</taxon>
        <taxon>Methylobacteriaceae</taxon>
        <taxon>Methylobacterium</taxon>
    </lineage>
</organism>
<dbReference type="PANTHER" id="PTHR23077:SF144">
    <property type="entry name" value="PROTEASOME-ASSOCIATED ATPASE"/>
    <property type="match status" value="1"/>
</dbReference>
<gene>
    <name evidence="2" type="ORF">PUR29_34700</name>
</gene>
<dbReference type="PANTHER" id="PTHR23077">
    <property type="entry name" value="AAA-FAMILY ATPASE"/>
    <property type="match status" value="1"/>
</dbReference>
<dbReference type="EMBL" id="JAQYXP010000006">
    <property type="protein sequence ID" value="MEN3238592.1"/>
    <property type="molecule type" value="Genomic_DNA"/>
</dbReference>
<dbReference type="InterPro" id="IPR027417">
    <property type="entry name" value="P-loop_NTPase"/>
</dbReference>
<evidence type="ECO:0000259" key="1">
    <source>
        <dbReference type="SMART" id="SM00382"/>
    </source>
</evidence>
<dbReference type="SUPFAM" id="SSF52540">
    <property type="entry name" value="P-loop containing nucleoside triphosphate hydrolases"/>
    <property type="match status" value="1"/>
</dbReference>
<dbReference type="InterPro" id="IPR003959">
    <property type="entry name" value="ATPase_AAA_core"/>
</dbReference>
<dbReference type="InterPro" id="IPR050168">
    <property type="entry name" value="AAA_ATPase_domain"/>
</dbReference>
<accession>A0ABV0A435</accession>
<dbReference type="Pfam" id="PF00004">
    <property type="entry name" value="AAA"/>
    <property type="match status" value="1"/>
</dbReference>
<comment type="caution">
    <text evidence="2">The sequence shown here is derived from an EMBL/GenBank/DDBJ whole genome shotgun (WGS) entry which is preliminary data.</text>
</comment>
<dbReference type="Gene3D" id="3.40.50.300">
    <property type="entry name" value="P-loop containing nucleotide triphosphate hydrolases"/>
    <property type="match status" value="1"/>
</dbReference>
<evidence type="ECO:0000313" key="3">
    <source>
        <dbReference type="Proteomes" id="UP001407347"/>
    </source>
</evidence>
<name>A0ABV0A435_9HYPH</name>
<proteinExistence type="predicted"/>
<keyword evidence="3" id="KW-1185">Reference proteome</keyword>
<dbReference type="InterPro" id="IPR003593">
    <property type="entry name" value="AAA+_ATPase"/>
</dbReference>
<feature type="domain" description="AAA+ ATPase" evidence="1">
    <location>
        <begin position="133"/>
        <end position="282"/>
    </location>
</feature>
<dbReference type="CDD" id="cd19481">
    <property type="entry name" value="RecA-like_protease"/>
    <property type="match status" value="1"/>
</dbReference>
<dbReference type="SMART" id="SM00382">
    <property type="entry name" value="AAA"/>
    <property type="match status" value="1"/>
</dbReference>
<reference evidence="2 3" key="1">
    <citation type="journal article" date="2023" name="PLoS ONE">
        <title>Complete genome assembly of Hawai'i environmental nontuberculous mycobacteria reveals unexpected co-isolation with methylobacteria.</title>
        <authorList>
            <person name="Hendrix J."/>
            <person name="Epperson L.E."/>
            <person name="Tong E.I."/>
            <person name="Chan Y.L."/>
            <person name="Hasan N.A."/>
            <person name="Dawrs S.N."/>
            <person name="Norton G.J."/>
            <person name="Virdi R."/>
            <person name="Crooks J.L."/>
            <person name="Chan E.D."/>
            <person name="Honda J.R."/>
            <person name="Strong M."/>
        </authorList>
    </citation>
    <scope>NUCLEOTIDE SEQUENCE [LARGE SCALE GENOMIC DNA]</scope>
    <source>
        <strain evidence="2 3">NJH_HI04-1</strain>
    </source>
</reference>
<evidence type="ECO:0000313" key="2">
    <source>
        <dbReference type="EMBL" id="MEN3238592.1"/>
    </source>
</evidence>
<dbReference type="Proteomes" id="UP001407347">
    <property type="component" value="Unassembled WGS sequence"/>
</dbReference>
<protein>
    <submittedName>
        <fullName evidence="2">AAA family ATPase</fullName>
    </submittedName>
</protein>
<sequence>MKKPRTLDQACDCPACQEERKTGKPAKRPEMPPELRSFIERMTGVGADVRVVQLGGSGFGTMPANDEPDDPKAILAAREAEMRSRLDEFFLKDARPVAWEDVVGNEAAKSSLYEAVEQPMVNPELYAFYGRKAPKGVLLYGPPGCGKTMLGRATATALARLHGSDQPVMLYIKATSIQSPYVGVTEQKIRAMFEYARVFHQLHGRPIVLFIDEADALLPSRDSGRQLAGWEEAVVATFLSEMDGLEASGALVVLATNRPQAIDAAILRDGRVDHRIRVERPDQAAATALLTKLLSSAPLAEGEGAEGLADYAAQAMFSGFTVVYALKTNKGDRVLTLADIANGAMLEGLVERSKTRAFKRDLETGVRSGISREDVFEVVEGLAREARGTDQSFALAEYGERNRLKWMQASPPKEGRYALDDKGDVVDLRH</sequence>
<dbReference type="RefSeq" id="WP_346013723.1">
    <property type="nucleotide sequence ID" value="NZ_JAQYXP010000006.1"/>
</dbReference>